<evidence type="ECO:0000313" key="1">
    <source>
        <dbReference type="EMBL" id="MCD9561364.1"/>
    </source>
</evidence>
<dbReference type="Proteomes" id="UP000823775">
    <property type="component" value="Unassembled WGS sequence"/>
</dbReference>
<comment type="caution">
    <text evidence="1">The sequence shown here is derived from an EMBL/GenBank/DDBJ whole genome shotgun (WGS) entry which is preliminary data.</text>
</comment>
<accession>A0ABS8UTI8</accession>
<sequence length="111" mass="11901">MLLARCILSISSTKSTCCSLKENTAEWRHEAQIHALGATYFATSSSSSRKPSKSVFLGQNLNNRTLAFGLKHKKSSSNRRNGGGRMPLRVVAEKVVEFDLGTTNSAVAAGG</sequence>
<proteinExistence type="predicted"/>
<keyword evidence="2" id="KW-1185">Reference proteome</keyword>
<gene>
    <name evidence="1" type="primary">HSP70B_4</name>
    <name evidence="1" type="ORF">HAX54_020425</name>
</gene>
<keyword evidence="1" id="KW-0346">Stress response</keyword>
<dbReference type="EMBL" id="JACEIK010002464">
    <property type="protein sequence ID" value="MCD9561364.1"/>
    <property type="molecule type" value="Genomic_DNA"/>
</dbReference>
<reference evidence="1 2" key="1">
    <citation type="journal article" date="2021" name="BMC Genomics">
        <title>Datura genome reveals duplications of psychoactive alkaloid biosynthetic genes and high mutation rate following tissue culture.</title>
        <authorList>
            <person name="Rajewski A."/>
            <person name="Carter-House D."/>
            <person name="Stajich J."/>
            <person name="Litt A."/>
        </authorList>
    </citation>
    <scope>NUCLEOTIDE SEQUENCE [LARGE SCALE GENOMIC DNA]</scope>
    <source>
        <strain evidence="1">AR-01</strain>
    </source>
</reference>
<organism evidence="1 2">
    <name type="scientific">Datura stramonium</name>
    <name type="common">Jimsonweed</name>
    <name type="synonym">Common thornapple</name>
    <dbReference type="NCBI Taxonomy" id="4076"/>
    <lineage>
        <taxon>Eukaryota</taxon>
        <taxon>Viridiplantae</taxon>
        <taxon>Streptophyta</taxon>
        <taxon>Embryophyta</taxon>
        <taxon>Tracheophyta</taxon>
        <taxon>Spermatophyta</taxon>
        <taxon>Magnoliopsida</taxon>
        <taxon>eudicotyledons</taxon>
        <taxon>Gunneridae</taxon>
        <taxon>Pentapetalae</taxon>
        <taxon>asterids</taxon>
        <taxon>lamiids</taxon>
        <taxon>Solanales</taxon>
        <taxon>Solanaceae</taxon>
        <taxon>Solanoideae</taxon>
        <taxon>Datureae</taxon>
        <taxon>Datura</taxon>
    </lineage>
</organism>
<protein>
    <submittedName>
        <fullName evidence="1">Heat shock</fullName>
    </submittedName>
</protein>
<evidence type="ECO:0000313" key="2">
    <source>
        <dbReference type="Proteomes" id="UP000823775"/>
    </source>
</evidence>
<name>A0ABS8UTI8_DATST</name>